<evidence type="ECO:0008006" key="5">
    <source>
        <dbReference type="Google" id="ProtNLM"/>
    </source>
</evidence>
<dbReference type="RefSeq" id="WP_378265676.1">
    <property type="nucleotide sequence ID" value="NZ_JBHSIT010000026.1"/>
</dbReference>
<organism evidence="3 4">
    <name type="scientific">Actinomadura gamaensis</name>
    <dbReference type="NCBI Taxonomy" id="1763541"/>
    <lineage>
        <taxon>Bacteria</taxon>
        <taxon>Bacillati</taxon>
        <taxon>Actinomycetota</taxon>
        <taxon>Actinomycetes</taxon>
        <taxon>Streptosporangiales</taxon>
        <taxon>Thermomonosporaceae</taxon>
        <taxon>Actinomadura</taxon>
    </lineage>
</organism>
<reference evidence="4" key="1">
    <citation type="journal article" date="2019" name="Int. J. Syst. Evol. Microbiol.">
        <title>The Global Catalogue of Microorganisms (GCM) 10K type strain sequencing project: providing services to taxonomists for standard genome sequencing and annotation.</title>
        <authorList>
            <consortium name="The Broad Institute Genomics Platform"/>
            <consortium name="The Broad Institute Genome Sequencing Center for Infectious Disease"/>
            <person name="Wu L."/>
            <person name="Ma J."/>
        </authorList>
    </citation>
    <scope>NUCLEOTIDE SEQUENCE [LARGE SCALE GENOMIC DNA]</scope>
    <source>
        <strain evidence="4">KLKA75</strain>
    </source>
</reference>
<gene>
    <name evidence="3" type="ORF">ACFPCY_42930</name>
</gene>
<dbReference type="EMBL" id="JBHSIT010000026">
    <property type="protein sequence ID" value="MFC4914100.1"/>
    <property type="molecule type" value="Genomic_DNA"/>
</dbReference>
<comment type="caution">
    <text evidence="3">The sequence shown here is derived from an EMBL/GenBank/DDBJ whole genome shotgun (WGS) entry which is preliminary data.</text>
</comment>
<accession>A0ABV9UEK2</accession>
<feature type="chain" id="PRO_5046478062" description="Serine protease" evidence="2">
    <location>
        <begin position="27"/>
        <end position="500"/>
    </location>
</feature>
<evidence type="ECO:0000313" key="4">
    <source>
        <dbReference type="Proteomes" id="UP001595872"/>
    </source>
</evidence>
<evidence type="ECO:0000313" key="3">
    <source>
        <dbReference type="EMBL" id="MFC4914100.1"/>
    </source>
</evidence>
<protein>
    <recommendedName>
        <fullName evidence="5">Serine protease</fullName>
    </recommendedName>
</protein>
<keyword evidence="2" id="KW-0732">Signal</keyword>
<evidence type="ECO:0000256" key="2">
    <source>
        <dbReference type="SAM" id="SignalP"/>
    </source>
</evidence>
<sequence length="500" mass="53434">MHPRSAAALCAGVLSLTTIGAPAAMAAAKHRVTLRVIGRNGHASSAAHVQVEQLDGDGGSQPDPHRPFRLPRGTFAITAEIENGDDTTIGVQVVKVTGDRTVTFDARKGRPLRFAVDGAVPQDGYAQAMPLINGDQALLSYDGAREIGSMFVIPMRDRRVSLIAAATLSRDDGTDRYDLVHVVKGGLPEHPAFTDRRSTLTRVDMNFRRLDEGQSGALDLEASVGGATLDVAGTELKALPDRTVSYRSPGVAWQAIVSLSGPQGEQQLTEPSARASRAGHRTETWGAGSWGANTDGIDSSLDETGLTFMPREPFCPPEHGLVLRCTLTTSVRSRLYRSGKLLKETRGDLHYKIPKQTDWYTLTLDATRPAGTRLSTRLAGSWRFPAARPGGGAGSAPLLMIEYAPRALNSRNEAARGSVTTVPVYVDNAGHKSAIRTLTVEASTDGGHTWRRLPARRDGGHWTVQIRNPNAPGTVSLRATAKDARGDSTTQTLTAAYAVA</sequence>
<feature type="region of interest" description="Disordered" evidence="1">
    <location>
        <begin position="262"/>
        <end position="294"/>
    </location>
</feature>
<proteinExistence type="predicted"/>
<name>A0ABV9UEK2_9ACTN</name>
<dbReference type="Proteomes" id="UP001595872">
    <property type="component" value="Unassembled WGS sequence"/>
</dbReference>
<evidence type="ECO:0000256" key="1">
    <source>
        <dbReference type="SAM" id="MobiDB-lite"/>
    </source>
</evidence>
<keyword evidence="4" id="KW-1185">Reference proteome</keyword>
<feature type="signal peptide" evidence="2">
    <location>
        <begin position="1"/>
        <end position="26"/>
    </location>
</feature>